<dbReference type="InterPro" id="IPR006450">
    <property type="entry name" value="Phage_HK97_gp6-like"/>
</dbReference>
<dbReference type="Proteomes" id="UP000322545">
    <property type="component" value="Unassembled WGS sequence"/>
</dbReference>
<accession>A0A1M7IKT1</accession>
<dbReference type="AlphaFoldDB" id="A0A1M7IKT1"/>
<dbReference type="EMBL" id="FRCB01000007">
    <property type="protein sequence ID" value="SHM41203.1"/>
    <property type="molecule type" value="Genomic_DNA"/>
</dbReference>
<name>A0A1M7IKT1_9RHOB</name>
<dbReference type="InterPro" id="IPR011738">
    <property type="entry name" value="Phage_CHP"/>
</dbReference>
<evidence type="ECO:0000313" key="1">
    <source>
        <dbReference type="EMBL" id="SHM41203.1"/>
    </source>
</evidence>
<keyword evidence="2" id="KW-1185">Reference proteome</keyword>
<protein>
    <recommendedName>
        <fullName evidence="3">Phage gp6-like head-tail connector protein</fullName>
    </recommendedName>
</protein>
<evidence type="ECO:0000313" key="2">
    <source>
        <dbReference type="Proteomes" id="UP000322545"/>
    </source>
</evidence>
<gene>
    <name evidence="1" type="ORF">SAMN05443432_107105</name>
</gene>
<evidence type="ECO:0008006" key="3">
    <source>
        <dbReference type="Google" id="ProtNLM"/>
    </source>
</evidence>
<dbReference type="Gene3D" id="1.10.3230.30">
    <property type="entry name" value="Phage gp6-like head-tail connector protein"/>
    <property type="match status" value="1"/>
</dbReference>
<proteinExistence type="predicted"/>
<sequence length="199" mass="21702">MMLIEETGVSRDALPLAEFKAHLRLGTGFAEEGLQEPVLESFLRAAIAAIEARTGKVLIRRVFHWTHSEWRAPDGQPMPVAPVTAITSLTLHSRDGDHEGIGPAFYRLETDAHRPVLRPQGAMLPAIPRGGTAEIVFEAGFSENWAGLPADLAQAVLLLAAHYYEYRDETALGGGCMPFGVSSLIERYRTVRLFHGSAG</sequence>
<dbReference type="NCBIfam" id="TIGR02215">
    <property type="entry name" value="phage_chp_gp8"/>
    <property type="match status" value="1"/>
</dbReference>
<reference evidence="1 2" key="1">
    <citation type="submission" date="2016-11" db="EMBL/GenBank/DDBJ databases">
        <authorList>
            <person name="Varghese N."/>
            <person name="Submissions S."/>
        </authorList>
    </citation>
    <scope>NUCLEOTIDE SEQUENCE [LARGE SCALE GENOMIC DNA]</scope>
    <source>
        <strain evidence="1 2">DSM 28249</strain>
    </source>
</reference>
<dbReference type="NCBIfam" id="TIGR01560">
    <property type="entry name" value="put_DNA_pack"/>
    <property type="match status" value="1"/>
</dbReference>
<dbReference type="RefSeq" id="WP_149780155.1">
    <property type="nucleotide sequence ID" value="NZ_FRCB01000007.1"/>
</dbReference>
<organism evidence="1 2">
    <name type="scientific">Roseovarius litoreus</name>
    <dbReference type="NCBI Taxonomy" id="1155722"/>
    <lineage>
        <taxon>Bacteria</taxon>
        <taxon>Pseudomonadati</taxon>
        <taxon>Pseudomonadota</taxon>
        <taxon>Alphaproteobacteria</taxon>
        <taxon>Rhodobacterales</taxon>
        <taxon>Roseobacteraceae</taxon>
        <taxon>Roseovarius</taxon>
    </lineage>
</organism>